<dbReference type="Pfam" id="PF17820">
    <property type="entry name" value="PDZ_6"/>
    <property type="match status" value="1"/>
</dbReference>
<evidence type="ECO:0000313" key="6">
    <source>
        <dbReference type="Proteomes" id="UP000198802"/>
    </source>
</evidence>
<dbReference type="Gene3D" id="2.40.10.120">
    <property type="match status" value="1"/>
</dbReference>
<proteinExistence type="predicted"/>
<evidence type="ECO:0000256" key="3">
    <source>
        <dbReference type="SAM" id="MobiDB-lite"/>
    </source>
</evidence>
<accession>A0A0S4QSC0</accession>
<evidence type="ECO:0000259" key="4">
    <source>
        <dbReference type="SMART" id="SM00228"/>
    </source>
</evidence>
<evidence type="ECO:0000256" key="2">
    <source>
        <dbReference type="ARBA" id="ARBA00022801"/>
    </source>
</evidence>
<dbReference type="SUPFAM" id="SSF50494">
    <property type="entry name" value="Trypsin-like serine proteases"/>
    <property type="match status" value="1"/>
</dbReference>
<dbReference type="PANTHER" id="PTHR43343">
    <property type="entry name" value="PEPTIDASE S12"/>
    <property type="match status" value="1"/>
</dbReference>
<sequence>MFRNRGTRRVRDDNIQDDNIHGDQHDHLPAGQAPGRHAPAASGASGGSGAPGGPADLGDAALDAYSRVVTRVAAQVAPSVASLRVRTSRGAGAGSAIVFTADGFLLTSAHVVEGARSGVPVGTAEFTDGTERDLDLVGADPLSDLAVLRARGSTPAPAALGDAAALRVGQLVVAVGNPLGLTGSVTAGVVSALNRSLPTRSGSAVRVVDEVIQTDAALNPGNSGGALVTADGRVVGVNTAVAGIGLGLAVPVNATTRRILAALIRDGRVRRAYLGVASARVPLPSGLADRTGQRHGLRLAEVVRGSPAGRAGLFADDLVLSVAGTPVAGPGDLQRLLTEDTIGHPVELTVWRRGALVDVVAVPDELAIR</sequence>
<dbReference type="Pfam" id="PF13365">
    <property type="entry name" value="Trypsin_2"/>
    <property type="match status" value="1"/>
</dbReference>
<dbReference type="PRINTS" id="PR00834">
    <property type="entry name" value="PROTEASES2C"/>
</dbReference>
<dbReference type="InterPro" id="IPR001478">
    <property type="entry name" value="PDZ"/>
</dbReference>
<dbReference type="SMART" id="SM00228">
    <property type="entry name" value="PDZ"/>
    <property type="match status" value="1"/>
</dbReference>
<reference evidence="6" key="1">
    <citation type="submission" date="2015-11" db="EMBL/GenBank/DDBJ databases">
        <authorList>
            <person name="Varghese N."/>
        </authorList>
    </citation>
    <scope>NUCLEOTIDE SEQUENCE [LARGE SCALE GENOMIC DNA]</scope>
    <source>
        <strain evidence="6">DSM 45899</strain>
    </source>
</reference>
<keyword evidence="1 5" id="KW-0645">Protease</keyword>
<dbReference type="InterPro" id="IPR001940">
    <property type="entry name" value="Peptidase_S1C"/>
</dbReference>
<dbReference type="Gene3D" id="2.30.42.10">
    <property type="match status" value="1"/>
</dbReference>
<dbReference type="PANTHER" id="PTHR43343:SF3">
    <property type="entry name" value="PROTEASE DO-LIKE 8, CHLOROPLASTIC"/>
    <property type="match status" value="1"/>
</dbReference>
<feature type="compositionally biased region" description="Basic and acidic residues" evidence="3">
    <location>
        <begin position="9"/>
        <end position="28"/>
    </location>
</feature>
<keyword evidence="2" id="KW-0378">Hydrolase</keyword>
<dbReference type="AlphaFoldDB" id="A0A0S4QSC0"/>
<dbReference type="RefSeq" id="WP_091282094.1">
    <property type="nucleotide sequence ID" value="NZ_FAOZ01000021.1"/>
</dbReference>
<dbReference type="Proteomes" id="UP000198802">
    <property type="component" value="Unassembled WGS sequence"/>
</dbReference>
<dbReference type="GO" id="GO:0006508">
    <property type="term" value="P:proteolysis"/>
    <property type="evidence" value="ECO:0007669"/>
    <property type="project" value="UniProtKB-KW"/>
</dbReference>
<name>A0A0S4QSC0_9ACTN</name>
<dbReference type="EMBL" id="FAOZ01000021">
    <property type="protein sequence ID" value="CUU58651.1"/>
    <property type="molecule type" value="Genomic_DNA"/>
</dbReference>
<dbReference type="InterPro" id="IPR009003">
    <property type="entry name" value="Peptidase_S1_PA"/>
</dbReference>
<dbReference type="InterPro" id="IPR051201">
    <property type="entry name" value="Chloro_Bact_Ser_Proteases"/>
</dbReference>
<dbReference type="SUPFAM" id="SSF50156">
    <property type="entry name" value="PDZ domain-like"/>
    <property type="match status" value="1"/>
</dbReference>
<organism evidence="5 6">
    <name type="scientific">Parafrankia irregularis</name>
    <dbReference type="NCBI Taxonomy" id="795642"/>
    <lineage>
        <taxon>Bacteria</taxon>
        <taxon>Bacillati</taxon>
        <taxon>Actinomycetota</taxon>
        <taxon>Actinomycetes</taxon>
        <taxon>Frankiales</taxon>
        <taxon>Frankiaceae</taxon>
        <taxon>Parafrankia</taxon>
    </lineage>
</organism>
<feature type="domain" description="PDZ" evidence="4">
    <location>
        <begin position="272"/>
        <end position="354"/>
    </location>
</feature>
<dbReference type="InterPro" id="IPR036034">
    <property type="entry name" value="PDZ_sf"/>
</dbReference>
<evidence type="ECO:0000256" key="1">
    <source>
        <dbReference type="ARBA" id="ARBA00022670"/>
    </source>
</evidence>
<keyword evidence="6" id="KW-1185">Reference proteome</keyword>
<gene>
    <name evidence="5" type="ORF">Ga0074812_12127</name>
</gene>
<dbReference type="GO" id="GO:0004252">
    <property type="term" value="F:serine-type endopeptidase activity"/>
    <property type="evidence" value="ECO:0007669"/>
    <property type="project" value="InterPro"/>
</dbReference>
<protein>
    <submittedName>
        <fullName evidence="5">Serine protease, S1-C subfamily, contains C-terminal PDZ domain</fullName>
    </submittedName>
</protein>
<evidence type="ECO:0000313" key="5">
    <source>
        <dbReference type="EMBL" id="CUU58651.1"/>
    </source>
</evidence>
<dbReference type="InterPro" id="IPR041489">
    <property type="entry name" value="PDZ_6"/>
</dbReference>
<feature type="region of interest" description="Disordered" evidence="3">
    <location>
        <begin position="1"/>
        <end position="55"/>
    </location>
</feature>